<feature type="transmembrane region" description="Helical" evidence="9">
    <location>
        <begin position="665"/>
        <end position="686"/>
    </location>
</feature>
<comment type="similarity">
    <text evidence="2">Belongs to the binding-protein-dependent transport system permease family. MalFG subfamily.</text>
</comment>
<evidence type="ECO:0000256" key="5">
    <source>
        <dbReference type="ARBA" id="ARBA00022597"/>
    </source>
</evidence>
<dbReference type="Proteomes" id="UP000095594">
    <property type="component" value="Unassembled WGS sequence"/>
</dbReference>
<evidence type="ECO:0000256" key="9">
    <source>
        <dbReference type="RuleBase" id="RU363032"/>
    </source>
</evidence>
<feature type="transmembrane region" description="Helical" evidence="9">
    <location>
        <begin position="502"/>
        <end position="522"/>
    </location>
</feature>
<accession>A0A174KA01</accession>
<comment type="subcellular location">
    <subcellularLocation>
        <location evidence="1 9">Cell membrane</location>
        <topology evidence="1 9">Multi-pass membrane protein</topology>
    </subcellularLocation>
</comment>
<dbReference type="InterPro" id="IPR000515">
    <property type="entry name" value="MetI-like"/>
</dbReference>
<feature type="transmembrane region" description="Helical" evidence="9">
    <location>
        <begin position="401"/>
        <end position="427"/>
    </location>
</feature>
<keyword evidence="5" id="KW-0762">Sugar transport</keyword>
<organism evidence="11 12">
    <name type="scientific">Clostridium disporicum</name>
    <dbReference type="NCBI Taxonomy" id="84024"/>
    <lineage>
        <taxon>Bacteria</taxon>
        <taxon>Bacillati</taxon>
        <taxon>Bacillota</taxon>
        <taxon>Clostridia</taxon>
        <taxon>Eubacteriales</taxon>
        <taxon>Clostridiaceae</taxon>
        <taxon>Clostridium</taxon>
    </lineage>
</organism>
<evidence type="ECO:0000313" key="11">
    <source>
        <dbReference type="EMBL" id="CUP06109.1"/>
    </source>
</evidence>
<evidence type="ECO:0000256" key="2">
    <source>
        <dbReference type="ARBA" id="ARBA00009047"/>
    </source>
</evidence>
<evidence type="ECO:0000256" key="7">
    <source>
        <dbReference type="ARBA" id="ARBA00022989"/>
    </source>
</evidence>
<feature type="transmembrane region" description="Helical" evidence="9">
    <location>
        <begin position="599"/>
        <end position="618"/>
    </location>
</feature>
<dbReference type="Gene3D" id="1.10.3720.10">
    <property type="entry name" value="MetI-like"/>
    <property type="match status" value="1"/>
</dbReference>
<name>A0A174KA01_9CLOT</name>
<keyword evidence="8 9" id="KW-0472">Membrane</keyword>
<feature type="transmembrane region" description="Helical" evidence="9">
    <location>
        <begin position="463"/>
        <end position="490"/>
    </location>
</feature>
<feature type="transmembrane region" description="Helical" evidence="9">
    <location>
        <begin position="299"/>
        <end position="317"/>
    </location>
</feature>
<dbReference type="GO" id="GO:0015423">
    <property type="term" value="F:ABC-type maltose transporter activity"/>
    <property type="evidence" value="ECO:0007669"/>
    <property type="project" value="TreeGrafter"/>
</dbReference>
<reference evidence="11 12" key="1">
    <citation type="submission" date="2015-09" db="EMBL/GenBank/DDBJ databases">
        <authorList>
            <consortium name="Pathogen Informatics"/>
        </authorList>
    </citation>
    <scope>NUCLEOTIDE SEQUENCE [LARGE SCALE GENOMIC DNA]</scope>
    <source>
        <strain evidence="11 12">2789STDY5834856</strain>
    </source>
</reference>
<dbReference type="RefSeq" id="WP_207642911.1">
    <property type="nucleotide sequence ID" value="NZ_CABIXQ010000024.1"/>
</dbReference>
<proteinExistence type="inferred from homology"/>
<feature type="transmembrane region" description="Helical" evidence="9">
    <location>
        <begin position="548"/>
        <end position="569"/>
    </location>
</feature>
<evidence type="ECO:0000256" key="6">
    <source>
        <dbReference type="ARBA" id="ARBA00022692"/>
    </source>
</evidence>
<dbReference type="AlphaFoldDB" id="A0A174KA01"/>
<dbReference type="InterPro" id="IPR035906">
    <property type="entry name" value="MetI-like_sf"/>
</dbReference>
<protein>
    <submittedName>
        <fullName evidence="11">Putative arabinogalactan oligomer transport system permease protein GanP</fullName>
    </submittedName>
</protein>
<dbReference type="EMBL" id="CYZX01000024">
    <property type="protein sequence ID" value="CUP06109.1"/>
    <property type="molecule type" value="Genomic_DNA"/>
</dbReference>
<dbReference type="Pfam" id="PF00528">
    <property type="entry name" value="BPD_transp_1"/>
    <property type="match status" value="1"/>
</dbReference>
<keyword evidence="7 9" id="KW-1133">Transmembrane helix</keyword>
<evidence type="ECO:0000256" key="4">
    <source>
        <dbReference type="ARBA" id="ARBA00022475"/>
    </source>
</evidence>
<keyword evidence="4" id="KW-1003">Cell membrane</keyword>
<dbReference type="SUPFAM" id="SSF161098">
    <property type="entry name" value="MetI-like"/>
    <property type="match status" value="1"/>
</dbReference>
<evidence type="ECO:0000256" key="1">
    <source>
        <dbReference type="ARBA" id="ARBA00004651"/>
    </source>
</evidence>
<keyword evidence="6 9" id="KW-0812">Transmembrane</keyword>
<keyword evidence="3 9" id="KW-0813">Transport</keyword>
<evidence type="ECO:0000256" key="8">
    <source>
        <dbReference type="ARBA" id="ARBA00023136"/>
    </source>
</evidence>
<dbReference type="PANTHER" id="PTHR47314:SF1">
    <property type="entry name" value="MALTOSE_MALTODEXTRIN TRANSPORT SYSTEM PERMEASE PROTEIN MALF"/>
    <property type="match status" value="1"/>
</dbReference>
<dbReference type="GO" id="GO:0042956">
    <property type="term" value="P:maltodextrin transmembrane transport"/>
    <property type="evidence" value="ECO:0007669"/>
    <property type="project" value="TreeGrafter"/>
</dbReference>
<feature type="domain" description="ABC transmembrane type-1" evidence="10">
    <location>
        <begin position="464"/>
        <end position="685"/>
    </location>
</feature>
<dbReference type="GO" id="GO:1990060">
    <property type="term" value="C:maltose transport complex"/>
    <property type="evidence" value="ECO:0007669"/>
    <property type="project" value="TreeGrafter"/>
</dbReference>
<evidence type="ECO:0000313" key="12">
    <source>
        <dbReference type="Proteomes" id="UP000095594"/>
    </source>
</evidence>
<gene>
    <name evidence="11" type="primary">ganP</name>
    <name evidence="11" type="ORF">ERS852471_02913</name>
</gene>
<evidence type="ECO:0000259" key="10">
    <source>
        <dbReference type="PROSITE" id="PS50928"/>
    </source>
</evidence>
<feature type="transmembrane region" description="Helical" evidence="9">
    <location>
        <begin position="344"/>
        <end position="366"/>
    </location>
</feature>
<dbReference type="PROSITE" id="PS50928">
    <property type="entry name" value="ABC_TM1"/>
    <property type="match status" value="1"/>
</dbReference>
<sequence length="695" mass="79321">MKKFDMYLYDHLDREYDRKNLYLYEVASLQYEIEGAKGNEKEELKKKLNELVKGKAEHPYIKKLNEYKSREKSFLEETNKKVAEYRGKVDSSLPKKVQNLEVRLFKAKQLVTFYEKYVDLTYDAELLYEQNKMEIAQIPHILDFAKETYKELVEAQAKKANINSEKDSKFQKEFKNFKIEEKKNLHDRISEVKAKQKEGLISKQAKENTIKELKRKYRESVMVKSFECEKTYNEEVIKNKRYELSKTLKQKINTVNVNVSDLRRVYPIEIEKKIPWKSYVTILFPGLGQLLNKQYIKSIIMFLGSIYIYTMAIPYALGYGNYKGEGIAGLITLAEGAGKLDRSIIFMIEGILAITLIVLALVLLLLSFKDVNKVEKEEIRGIRTRTWIETKQSLLEDGFPYMVSAPALVVTIFMVFIPVATTILLSFTGMDPKHQAKFGWEGLSNYKMIALGQGLAGSVFWKILGWTIIWTLVATTLAIALGFILAIVLNNDRIKGKTLFRTIYLLPWAVPAFITITFFSILSSPNGALTQALQSIFGEGLSIKNNTFVARSVLICIQAWLGSAYVFLLSTGVLQSINKELYEAADIDGATSFKKLSKITIPLVLFQTAPLLVGQYTFNFNNFSIIWLFNNGGPFNPSVYGNLAGSTDLLISYIYKLTLENQYQALGAAITMIVSIALIIIAYIGYRNTEVFKKE</sequence>
<dbReference type="PANTHER" id="PTHR47314">
    <property type="entry name" value="MALTOSE/MALTODEXTRIN TRANSPORT SYSTEM PERMEASE PROTEIN MALF"/>
    <property type="match status" value="1"/>
</dbReference>
<evidence type="ECO:0000256" key="3">
    <source>
        <dbReference type="ARBA" id="ARBA00022448"/>
    </source>
</evidence>
<dbReference type="CDD" id="cd06261">
    <property type="entry name" value="TM_PBP2"/>
    <property type="match status" value="1"/>
</dbReference>